<evidence type="ECO:0000256" key="1">
    <source>
        <dbReference type="ARBA" id="ARBA00022737"/>
    </source>
</evidence>
<sequence length="859" mass="97256">MADFASYAALIEYSEPDNADSGLKIELNGTADGDLWFVEYLKSNSSKELLQSEKCKELLNSIPFEEGRSVQAVVSGFFCQKLAKGNTLQNELEVLAIGIAAVRYFIELNWTGPKVSDAEDAWLHDRKSEIRTEMELDAENLGPLVEGTQWLLVARAILLLNRENFQFLKVFSHWWGLRSLYAHQSVLEDLSTQLHSTLEQLTASLAASAPWLAACHELEPEPKTVLEEIFPELKNPALREMRTLFWVEVAQLRLLYGQVHRARLCLEQALDAGHFQMSLAGALGKRTHFQEKEVAQLTLKIEKNSFSEGNTNSVGLPTDAKEILPTDLRLDDDLRLPQIHFSVENEGRFPKLTPVEQCVVLASYFHVVKSQPKDALAEEEVMPYLNCVLSNPLIWSVQLTALLARSKLESSSRRTIERSMTQAQLLADSIFKKLPSAAVRAQYLFASRLPPHWKIQAELASLLISLGAVNSALEIFLRLQQWDDVVACYHLLELRHKAAEVIKAELEKKESVKLHCMLGDATDDVSCYEKAWLLSGQRSAKAQRHWGFYFYHRKDYDQGISHLEKSVELNSLQPTVMSRLAFMYMDKEDWHNCARVYRSLCTLDGENFEAWNNLAKAYVKLGEKARAWKVLQESIKCNYENWQVWDNIMVVSVDCAEYQEAIRAYHRLLDLRGSHVDTEVLGIVVQAVIDDLPDNHGVKAGRLRKKALELFGRLTSVTPNEAKVWQLYARLCSAGPDADAPLTLQKVVQFLQRAQRCATQTPHWCREFATCNEAVQIMLSLAQTCLDLCGNYSSAADCVKILASPRLAMKSMQTKIKMEHEDAVTKELHKEVADSYARLSEKLEEIVARNNELLAASSK</sequence>
<keyword evidence="1" id="KW-0677">Repeat</keyword>
<dbReference type="Proteomes" id="UP000494165">
    <property type="component" value="Unassembled WGS sequence"/>
</dbReference>
<dbReference type="SUPFAM" id="SSF48452">
    <property type="entry name" value="TPR-like"/>
    <property type="match status" value="1"/>
</dbReference>
<evidence type="ECO:0008006" key="6">
    <source>
        <dbReference type="Google" id="ProtNLM"/>
    </source>
</evidence>
<dbReference type="InterPro" id="IPR011990">
    <property type="entry name" value="TPR-like_helical_dom_sf"/>
</dbReference>
<dbReference type="InterPro" id="IPR044244">
    <property type="entry name" value="TTC27/Emw1"/>
</dbReference>
<evidence type="ECO:0000313" key="4">
    <source>
        <dbReference type="EMBL" id="CAB3370409.1"/>
    </source>
</evidence>
<name>A0A8S1CJA3_9INSE</name>
<protein>
    <recommendedName>
        <fullName evidence="6">Tetratricopeptide repeat protein 27</fullName>
    </recommendedName>
</protein>
<dbReference type="AlphaFoldDB" id="A0A8S1CJA3"/>
<dbReference type="Gene3D" id="1.25.40.10">
    <property type="entry name" value="Tetratricopeptide repeat domain"/>
    <property type="match status" value="1"/>
</dbReference>
<accession>A0A8S1CJA3</accession>
<evidence type="ECO:0000313" key="5">
    <source>
        <dbReference type="Proteomes" id="UP000494165"/>
    </source>
</evidence>
<keyword evidence="5" id="KW-1185">Reference proteome</keyword>
<organism evidence="4 5">
    <name type="scientific">Cloeon dipterum</name>
    <dbReference type="NCBI Taxonomy" id="197152"/>
    <lineage>
        <taxon>Eukaryota</taxon>
        <taxon>Metazoa</taxon>
        <taxon>Ecdysozoa</taxon>
        <taxon>Arthropoda</taxon>
        <taxon>Hexapoda</taxon>
        <taxon>Insecta</taxon>
        <taxon>Pterygota</taxon>
        <taxon>Palaeoptera</taxon>
        <taxon>Ephemeroptera</taxon>
        <taxon>Pisciforma</taxon>
        <taxon>Baetidae</taxon>
        <taxon>Cloeon</taxon>
    </lineage>
</organism>
<comment type="similarity">
    <text evidence="3">Belongs to the TTC27 family.</text>
</comment>
<dbReference type="EMBL" id="CADEPI010000052">
    <property type="protein sequence ID" value="CAB3370409.1"/>
    <property type="molecule type" value="Genomic_DNA"/>
</dbReference>
<reference evidence="4 5" key="1">
    <citation type="submission" date="2020-04" db="EMBL/GenBank/DDBJ databases">
        <authorList>
            <person name="Alioto T."/>
            <person name="Alioto T."/>
            <person name="Gomez Garrido J."/>
        </authorList>
    </citation>
    <scope>NUCLEOTIDE SEQUENCE [LARGE SCALE GENOMIC DNA]</scope>
</reference>
<dbReference type="InterPro" id="IPR019734">
    <property type="entry name" value="TPR_rpt"/>
</dbReference>
<gene>
    <name evidence="4" type="ORF">CLODIP_2_CD10689</name>
</gene>
<dbReference type="PANTHER" id="PTHR16193">
    <property type="entry name" value="TETRATRICOPEPTIDE REPEAT PROTEIN 27"/>
    <property type="match status" value="1"/>
</dbReference>
<evidence type="ECO:0000256" key="2">
    <source>
        <dbReference type="ARBA" id="ARBA00022803"/>
    </source>
</evidence>
<keyword evidence="2" id="KW-0802">TPR repeat</keyword>
<comment type="caution">
    <text evidence="4">The sequence shown here is derived from an EMBL/GenBank/DDBJ whole genome shotgun (WGS) entry which is preliminary data.</text>
</comment>
<dbReference type="PANTHER" id="PTHR16193:SF0">
    <property type="entry name" value="TETRATRICOPEPTIDE REPEAT PROTEIN 27"/>
    <property type="match status" value="1"/>
</dbReference>
<dbReference type="OrthoDB" id="1936594at2759"/>
<dbReference type="SMART" id="SM00028">
    <property type="entry name" value="TPR"/>
    <property type="match status" value="4"/>
</dbReference>
<proteinExistence type="inferred from homology"/>
<evidence type="ECO:0000256" key="3">
    <source>
        <dbReference type="ARBA" id="ARBA00024020"/>
    </source>
</evidence>